<comment type="caution">
    <text evidence="1">The sequence shown here is derived from an EMBL/GenBank/DDBJ whole genome shotgun (WGS) entry which is preliminary data.</text>
</comment>
<sequence>MHDALSRSCDVPPLYEQVIGGCLPLLLRPGVVRADVVRQPSAANAGQRPDKAVYLYSITAVAR</sequence>
<protein>
    <submittedName>
        <fullName evidence="1">Uncharacterized protein</fullName>
    </submittedName>
</protein>
<evidence type="ECO:0000313" key="1">
    <source>
        <dbReference type="EMBL" id="GIH23228.1"/>
    </source>
</evidence>
<reference evidence="1" key="1">
    <citation type="submission" date="2021-01" db="EMBL/GenBank/DDBJ databases">
        <title>Whole genome shotgun sequence of Acrocarpospora phusangensis NBRC 108782.</title>
        <authorList>
            <person name="Komaki H."/>
            <person name="Tamura T."/>
        </authorList>
    </citation>
    <scope>NUCLEOTIDE SEQUENCE</scope>
    <source>
        <strain evidence="1">NBRC 108782</strain>
    </source>
</reference>
<keyword evidence="2" id="KW-1185">Reference proteome</keyword>
<gene>
    <name evidence="1" type="ORF">Aph01nite_15380</name>
</gene>
<name>A0A919Q782_9ACTN</name>
<dbReference type="EMBL" id="BOOA01000009">
    <property type="protein sequence ID" value="GIH23228.1"/>
    <property type="molecule type" value="Genomic_DNA"/>
</dbReference>
<accession>A0A919Q782</accession>
<proteinExistence type="predicted"/>
<organism evidence="1 2">
    <name type="scientific">Acrocarpospora phusangensis</name>
    <dbReference type="NCBI Taxonomy" id="1070424"/>
    <lineage>
        <taxon>Bacteria</taxon>
        <taxon>Bacillati</taxon>
        <taxon>Actinomycetota</taxon>
        <taxon>Actinomycetes</taxon>
        <taxon>Streptosporangiales</taxon>
        <taxon>Streptosporangiaceae</taxon>
        <taxon>Acrocarpospora</taxon>
    </lineage>
</organism>
<dbReference type="AlphaFoldDB" id="A0A919Q782"/>
<dbReference type="Proteomes" id="UP000640052">
    <property type="component" value="Unassembled WGS sequence"/>
</dbReference>
<evidence type="ECO:0000313" key="2">
    <source>
        <dbReference type="Proteomes" id="UP000640052"/>
    </source>
</evidence>